<sequence>MLGDISESPEELSSTMPERVYTRINRKILIRLPEEDDERSQKVIKIKASQWPSLVTASKGWTGCAQHEAAVVPAHRSSSASNTSPTNIDVDAVDPTQDEISPLRRAERSDEEIRFAHLVQIFAQQKLWFVMWESCWERLICIKYRV</sequence>
<accession>A0A914ZYS0</accession>
<proteinExistence type="predicted"/>
<feature type="compositionally biased region" description="Polar residues" evidence="1">
    <location>
        <begin position="76"/>
        <end position="87"/>
    </location>
</feature>
<protein>
    <submittedName>
        <fullName evidence="3">Uncharacterized protein</fullName>
    </submittedName>
</protein>
<keyword evidence="2" id="KW-1185">Reference proteome</keyword>
<dbReference type="AlphaFoldDB" id="A0A914ZYS0"/>
<dbReference type="Proteomes" id="UP000887569">
    <property type="component" value="Unplaced"/>
</dbReference>
<feature type="region of interest" description="Disordered" evidence="1">
    <location>
        <begin position="73"/>
        <end position="96"/>
    </location>
</feature>
<organism evidence="2 3">
    <name type="scientific">Parascaris univalens</name>
    <name type="common">Nematode worm</name>
    <dbReference type="NCBI Taxonomy" id="6257"/>
    <lineage>
        <taxon>Eukaryota</taxon>
        <taxon>Metazoa</taxon>
        <taxon>Ecdysozoa</taxon>
        <taxon>Nematoda</taxon>
        <taxon>Chromadorea</taxon>
        <taxon>Rhabditida</taxon>
        <taxon>Spirurina</taxon>
        <taxon>Ascaridomorpha</taxon>
        <taxon>Ascaridoidea</taxon>
        <taxon>Ascarididae</taxon>
        <taxon>Parascaris</taxon>
    </lineage>
</organism>
<reference evidence="3" key="1">
    <citation type="submission" date="2022-11" db="UniProtKB">
        <authorList>
            <consortium name="WormBaseParasite"/>
        </authorList>
    </citation>
    <scope>IDENTIFICATION</scope>
</reference>
<evidence type="ECO:0000313" key="3">
    <source>
        <dbReference type="WBParaSite" id="PgE004_g002_t02"/>
    </source>
</evidence>
<evidence type="ECO:0000256" key="1">
    <source>
        <dbReference type="SAM" id="MobiDB-lite"/>
    </source>
</evidence>
<name>A0A914ZYS0_PARUN</name>
<evidence type="ECO:0000313" key="2">
    <source>
        <dbReference type="Proteomes" id="UP000887569"/>
    </source>
</evidence>
<dbReference type="WBParaSite" id="PgE004_g002_t02">
    <property type="protein sequence ID" value="PgE004_g002_t02"/>
    <property type="gene ID" value="PgE004_g002"/>
</dbReference>